<gene>
    <name evidence="5" type="ORF">HanXRQr2_Chr17g0795841</name>
</gene>
<keyword evidence="6" id="KW-1185">Reference proteome</keyword>
<evidence type="ECO:0000313" key="5">
    <source>
        <dbReference type="EMBL" id="KAF5754845.1"/>
    </source>
</evidence>
<dbReference type="InterPro" id="IPR046350">
    <property type="entry name" value="Cystatin_sf"/>
</dbReference>
<proteinExistence type="predicted"/>
<dbReference type="PANTHER" id="PTHR47364">
    <property type="entry name" value="CYSTEINE PROTEINASE INHIBITOR 5"/>
    <property type="match status" value="1"/>
</dbReference>
<evidence type="ECO:0000256" key="1">
    <source>
        <dbReference type="ARBA" id="ARBA00022690"/>
    </source>
</evidence>
<sequence>MPISFSHNFATHIMGSSYHILLFTIFISLSVSFLFDISFASRGKTLDDGWTPIKDPRDPKVVSVGNFAVTTHNSQAKSSLVFDSVVHGETKSDGGTNYNLTIAAKDGDDTLRNYVTLVIDRPYQNSFVLVSFKGPV</sequence>
<protein>
    <submittedName>
        <fullName evidence="5">Cystatin domain-containing protein</fullName>
    </submittedName>
</protein>
<evidence type="ECO:0000256" key="2">
    <source>
        <dbReference type="ARBA" id="ARBA00022704"/>
    </source>
</evidence>
<dbReference type="AlphaFoldDB" id="A0A9K3DGE5"/>
<feature type="domain" description="Cystatin" evidence="4">
    <location>
        <begin position="45"/>
        <end position="135"/>
    </location>
</feature>
<dbReference type="InterPro" id="IPR000010">
    <property type="entry name" value="Cystatin_dom"/>
</dbReference>
<keyword evidence="3" id="KW-1133">Transmembrane helix</keyword>
<dbReference type="Gramene" id="mRNA:HanXRQr2_Chr17g0795841">
    <property type="protein sequence ID" value="CDS:HanXRQr2_Chr17g0795841.1"/>
    <property type="gene ID" value="HanXRQr2_Chr17g0795841"/>
</dbReference>
<name>A0A9K3DGE5_HELAN</name>
<dbReference type="PANTHER" id="PTHR47364:SF2">
    <property type="entry name" value="CYSTEINE PROTEINASE INHIBITOR 5"/>
    <property type="match status" value="1"/>
</dbReference>
<comment type="caution">
    <text evidence="5">The sequence shown here is derived from an EMBL/GenBank/DDBJ whole genome shotgun (WGS) entry which is preliminary data.</text>
</comment>
<dbReference type="SMART" id="SM00043">
    <property type="entry name" value="CY"/>
    <property type="match status" value="1"/>
</dbReference>
<dbReference type="Gene3D" id="3.10.450.10">
    <property type="match status" value="1"/>
</dbReference>
<dbReference type="Pfam" id="PF16845">
    <property type="entry name" value="SQAPI"/>
    <property type="match status" value="1"/>
</dbReference>
<accession>A0A9K3DGE5</accession>
<reference evidence="5" key="1">
    <citation type="journal article" date="2017" name="Nature">
        <title>The sunflower genome provides insights into oil metabolism, flowering and Asterid evolution.</title>
        <authorList>
            <person name="Badouin H."/>
            <person name="Gouzy J."/>
            <person name="Grassa C.J."/>
            <person name="Murat F."/>
            <person name="Staton S.E."/>
            <person name="Cottret L."/>
            <person name="Lelandais-Briere C."/>
            <person name="Owens G.L."/>
            <person name="Carrere S."/>
            <person name="Mayjonade B."/>
            <person name="Legrand L."/>
            <person name="Gill N."/>
            <person name="Kane N.C."/>
            <person name="Bowers J.E."/>
            <person name="Hubner S."/>
            <person name="Bellec A."/>
            <person name="Berard A."/>
            <person name="Berges H."/>
            <person name="Blanchet N."/>
            <person name="Boniface M.C."/>
            <person name="Brunel D."/>
            <person name="Catrice O."/>
            <person name="Chaidir N."/>
            <person name="Claudel C."/>
            <person name="Donnadieu C."/>
            <person name="Faraut T."/>
            <person name="Fievet G."/>
            <person name="Helmstetter N."/>
            <person name="King M."/>
            <person name="Knapp S.J."/>
            <person name="Lai Z."/>
            <person name="Le Paslier M.C."/>
            <person name="Lippi Y."/>
            <person name="Lorenzon L."/>
            <person name="Mandel J.R."/>
            <person name="Marage G."/>
            <person name="Marchand G."/>
            <person name="Marquand E."/>
            <person name="Bret-Mestries E."/>
            <person name="Morien E."/>
            <person name="Nambeesan S."/>
            <person name="Nguyen T."/>
            <person name="Pegot-Espagnet P."/>
            <person name="Pouilly N."/>
            <person name="Raftis F."/>
            <person name="Sallet E."/>
            <person name="Schiex T."/>
            <person name="Thomas J."/>
            <person name="Vandecasteele C."/>
            <person name="Vares D."/>
            <person name="Vear F."/>
            <person name="Vautrin S."/>
            <person name="Crespi M."/>
            <person name="Mangin B."/>
            <person name="Burke J.M."/>
            <person name="Salse J."/>
            <person name="Munos S."/>
            <person name="Vincourt P."/>
            <person name="Rieseberg L.H."/>
            <person name="Langlade N.B."/>
        </authorList>
    </citation>
    <scope>NUCLEOTIDE SEQUENCE</scope>
    <source>
        <tissue evidence="5">Leaves</tissue>
    </source>
</reference>
<evidence type="ECO:0000313" key="6">
    <source>
        <dbReference type="Proteomes" id="UP000215914"/>
    </source>
</evidence>
<dbReference type="SUPFAM" id="SSF54403">
    <property type="entry name" value="Cystatin/monellin"/>
    <property type="match status" value="1"/>
</dbReference>
<keyword evidence="3" id="KW-0812">Transmembrane</keyword>
<feature type="transmembrane region" description="Helical" evidence="3">
    <location>
        <begin position="20"/>
        <end position="39"/>
    </location>
</feature>
<keyword evidence="2" id="KW-0789">Thiol protease inhibitor</keyword>
<keyword evidence="3" id="KW-0472">Membrane</keyword>
<evidence type="ECO:0000256" key="3">
    <source>
        <dbReference type="SAM" id="Phobius"/>
    </source>
</evidence>
<organism evidence="5 6">
    <name type="scientific">Helianthus annuus</name>
    <name type="common">Common sunflower</name>
    <dbReference type="NCBI Taxonomy" id="4232"/>
    <lineage>
        <taxon>Eukaryota</taxon>
        <taxon>Viridiplantae</taxon>
        <taxon>Streptophyta</taxon>
        <taxon>Embryophyta</taxon>
        <taxon>Tracheophyta</taxon>
        <taxon>Spermatophyta</taxon>
        <taxon>Magnoliopsida</taxon>
        <taxon>eudicotyledons</taxon>
        <taxon>Gunneridae</taxon>
        <taxon>Pentapetalae</taxon>
        <taxon>asterids</taxon>
        <taxon>campanulids</taxon>
        <taxon>Asterales</taxon>
        <taxon>Asteraceae</taxon>
        <taxon>Asteroideae</taxon>
        <taxon>Heliantheae alliance</taxon>
        <taxon>Heliantheae</taxon>
        <taxon>Helianthus</taxon>
    </lineage>
</organism>
<evidence type="ECO:0000259" key="4">
    <source>
        <dbReference type="SMART" id="SM00043"/>
    </source>
</evidence>
<dbReference type="GO" id="GO:0004869">
    <property type="term" value="F:cysteine-type endopeptidase inhibitor activity"/>
    <property type="evidence" value="ECO:0007669"/>
    <property type="project" value="UniProtKB-KW"/>
</dbReference>
<dbReference type="EMBL" id="MNCJ02000332">
    <property type="protein sequence ID" value="KAF5754845.1"/>
    <property type="molecule type" value="Genomic_DNA"/>
</dbReference>
<reference evidence="5" key="2">
    <citation type="submission" date="2020-06" db="EMBL/GenBank/DDBJ databases">
        <title>Helianthus annuus Genome sequencing and assembly Release 2.</title>
        <authorList>
            <person name="Gouzy J."/>
            <person name="Langlade N."/>
            <person name="Munos S."/>
        </authorList>
    </citation>
    <scope>NUCLEOTIDE SEQUENCE</scope>
    <source>
        <tissue evidence="5">Leaves</tissue>
    </source>
</reference>
<keyword evidence="1" id="KW-0646">Protease inhibitor</keyword>
<dbReference type="CDD" id="cd00042">
    <property type="entry name" value="CY"/>
    <property type="match status" value="1"/>
</dbReference>
<dbReference type="Proteomes" id="UP000215914">
    <property type="component" value="Unassembled WGS sequence"/>
</dbReference>